<evidence type="ECO:0000256" key="2">
    <source>
        <dbReference type="ARBA" id="ARBA00009212"/>
    </source>
</evidence>
<reference evidence="9 10" key="1">
    <citation type="journal article" date="2019" name="Int. J. Syst. Evol. Microbiol.">
        <title>The Global Catalogue of Microorganisms (GCM) 10K type strain sequencing project: providing services to taxonomists for standard genome sequencing and annotation.</title>
        <authorList>
            <consortium name="The Broad Institute Genomics Platform"/>
            <consortium name="The Broad Institute Genome Sequencing Center for Infectious Disease"/>
            <person name="Wu L."/>
            <person name="Ma J."/>
        </authorList>
    </citation>
    <scope>NUCLEOTIDE SEQUENCE [LARGE SCALE GENOMIC DNA]</scope>
    <source>
        <strain evidence="9 10">JCM 3367</strain>
    </source>
</reference>
<evidence type="ECO:0000256" key="7">
    <source>
        <dbReference type="ARBA" id="ARBA00023136"/>
    </source>
</evidence>
<evidence type="ECO:0008006" key="11">
    <source>
        <dbReference type="Google" id="ProtNLM"/>
    </source>
</evidence>
<feature type="transmembrane region" description="Helical" evidence="8">
    <location>
        <begin position="53"/>
        <end position="73"/>
    </location>
</feature>
<dbReference type="PANTHER" id="PTHR34702:SF1">
    <property type="entry name" value="NA(+)_H(+) ANTIPORTER SUBUNIT F"/>
    <property type="match status" value="1"/>
</dbReference>
<accession>A0ABN3NST8</accession>
<protein>
    <recommendedName>
        <fullName evidence="11">Cation:proton antiporter</fullName>
    </recommendedName>
</protein>
<comment type="subcellular location">
    <subcellularLocation>
        <location evidence="1">Cell membrane</location>
        <topology evidence="1">Multi-pass membrane protein</topology>
    </subcellularLocation>
</comment>
<evidence type="ECO:0000256" key="4">
    <source>
        <dbReference type="ARBA" id="ARBA00022475"/>
    </source>
</evidence>
<keyword evidence="4" id="KW-1003">Cell membrane</keyword>
<keyword evidence="7 8" id="KW-0472">Membrane</keyword>
<comment type="similarity">
    <text evidence="2">Belongs to the CPA3 antiporters (TC 2.A.63) subunit F family.</text>
</comment>
<evidence type="ECO:0000313" key="9">
    <source>
        <dbReference type="EMBL" id="GAA2532722.1"/>
    </source>
</evidence>
<organism evidence="9 10">
    <name type="scientific">Pilimelia columellifera subsp. columellifera</name>
    <dbReference type="NCBI Taxonomy" id="706583"/>
    <lineage>
        <taxon>Bacteria</taxon>
        <taxon>Bacillati</taxon>
        <taxon>Actinomycetota</taxon>
        <taxon>Actinomycetes</taxon>
        <taxon>Micromonosporales</taxon>
        <taxon>Micromonosporaceae</taxon>
        <taxon>Pilimelia</taxon>
    </lineage>
</organism>
<dbReference type="EMBL" id="BAAARY010000038">
    <property type="protein sequence ID" value="GAA2532722.1"/>
    <property type="molecule type" value="Genomic_DNA"/>
</dbReference>
<evidence type="ECO:0000256" key="8">
    <source>
        <dbReference type="SAM" id="Phobius"/>
    </source>
</evidence>
<name>A0ABN3NST8_9ACTN</name>
<comment type="caution">
    <text evidence="9">The sequence shown here is derived from an EMBL/GenBank/DDBJ whole genome shotgun (WGS) entry which is preliminary data.</text>
</comment>
<keyword evidence="6 8" id="KW-1133">Transmembrane helix</keyword>
<dbReference type="Proteomes" id="UP001499978">
    <property type="component" value="Unassembled WGS sequence"/>
</dbReference>
<dbReference type="Pfam" id="PF04066">
    <property type="entry name" value="MrpF_PhaF"/>
    <property type="match status" value="1"/>
</dbReference>
<keyword evidence="5 8" id="KW-0812">Transmembrane</keyword>
<evidence type="ECO:0000256" key="6">
    <source>
        <dbReference type="ARBA" id="ARBA00022989"/>
    </source>
</evidence>
<dbReference type="PANTHER" id="PTHR34702">
    <property type="entry name" value="NA(+)/H(+) ANTIPORTER SUBUNIT F1"/>
    <property type="match status" value="1"/>
</dbReference>
<evidence type="ECO:0000256" key="5">
    <source>
        <dbReference type="ARBA" id="ARBA00022692"/>
    </source>
</evidence>
<sequence length="78" mass="7966">MAVLLSVGLGLALVRIVHGPTALDRIVALDALLAIAIGAIAVEAAYSKDPTALPALVGLSILGFIGSITFARFHSRSK</sequence>
<keyword evidence="10" id="KW-1185">Reference proteome</keyword>
<proteinExistence type="inferred from homology"/>
<feature type="transmembrane region" description="Helical" evidence="8">
    <location>
        <begin position="26"/>
        <end position="46"/>
    </location>
</feature>
<keyword evidence="3" id="KW-0813">Transport</keyword>
<dbReference type="InterPro" id="IPR007208">
    <property type="entry name" value="MrpF/PhaF-like"/>
</dbReference>
<evidence type="ECO:0000313" key="10">
    <source>
        <dbReference type="Proteomes" id="UP001499978"/>
    </source>
</evidence>
<evidence type="ECO:0000256" key="3">
    <source>
        <dbReference type="ARBA" id="ARBA00022448"/>
    </source>
</evidence>
<evidence type="ECO:0000256" key="1">
    <source>
        <dbReference type="ARBA" id="ARBA00004651"/>
    </source>
</evidence>
<gene>
    <name evidence="9" type="ORF">GCM10010201_35320</name>
</gene>